<dbReference type="InterPro" id="IPR002110">
    <property type="entry name" value="Ankyrin_rpt"/>
</dbReference>
<gene>
    <name evidence="3" type="ORF">WJX81_001535</name>
</gene>
<dbReference type="Gene3D" id="1.25.40.20">
    <property type="entry name" value="Ankyrin repeat-containing domain"/>
    <property type="match status" value="2"/>
</dbReference>
<evidence type="ECO:0000256" key="2">
    <source>
        <dbReference type="SAM" id="MobiDB-lite"/>
    </source>
</evidence>
<protein>
    <submittedName>
        <fullName evidence="3">Uncharacterized protein</fullName>
    </submittedName>
</protein>
<feature type="region of interest" description="Disordered" evidence="2">
    <location>
        <begin position="271"/>
        <end position="291"/>
    </location>
</feature>
<sequence length="365" mass="37928">MGAVNSCAAHHGGGYLLQAITNGDDLAFRRALSQQPSLAFWSNIVSRKTLLHAAAAVGRRDLVKMLIMAAHYHAARHCRCEADAQVAVRALLNRATTHGLTALMVACRRGHADVAAALLGAGADPLLADRHEHTCLHYAALFGWANCVAALLEGAVRLGGAAPLTWLKDVRMDAAGLVRYVDARAAPGLTPLHLAAMHGRAAAVAALLAAGADVAARVGGVPPALRGEAAARWPPAPADAAPVHLAAAANSVPVVRLLMEAWAQRELATRGGGAGAGARGAPAARAADPRQMRTWSGLRPVDIALTSGAAPSIVRMLEVDVPPEALLPHYCGERVPKLARLAAAAHRGLLLRNLARAGAGQRWRH</sequence>
<dbReference type="PANTHER" id="PTHR46224:SF6">
    <property type="entry name" value="ANKYRIN REPEAT FAMILY PROTEIN"/>
    <property type="match status" value="1"/>
</dbReference>
<dbReference type="Proteomes" id="UP001445335">
    <property type="component" value="Unassembled WGS sequence"/>
</dbReference>
<dbReference type="PROSITE" id="PS50088">
    <property type="entry name" value="ANK_REPEAT"/>
    <property type="match status" value="2"/>
</dbReference>
<evidence type="ECO:0000256" key="1">
    <source>
        <dbReference type="PROSITE-ProRule" id="PRU00023"/>
    </source>
</evidence>
<dbReference type="PROSITE" id="PS50297">
    <property type="entry name" value="ANK_REP_REGION"/>
    <property type="match status" value="2"/>
</dbReference>
<reference evidence="3 4" key="1">
    <citation type="journal article" date="2024" name="Nat. Commun.">
        <title>Phylogenomics reveals the evolutionary origins of lichenization in chlorophyte algae.</title>
        <authorList>
            <person name="Puginier C."/>
            <person name="Libourel C."/>
            <person name="Otte J."/>
            <person name="Skaloud P."/>
            <person name="Haon M."/>
            <person name="Grisel S."/>
            <person name="Petersen M."/>
            <person name="Berrin J.G."/>
            <person name="Delaux P.M."/>
            <person name="Dal Grande F."/>
            <person name="Keller J."/>
        </authorList>
    </citation>
    <scope>NUCLEOTIDE SEQUENCE [LARGE SCALE GENOMIC DNA]</scope>
    <source>
        <strain evidence="3 4">SAG 245.80</strain>
    </source>
</reference>
<feature type="repeat" description="ANK" evidence="1">
    <location>
        <begin position="187"/>
        <end position="219"/>
    </location>
</feature>
<evidence type="ECO:0000313" key="3">
    <source>
        <dbReference type="EMBL" id="KAK9832490.1"/>
    </source>
</evidence>
<feature type="repeat" description="ANK" evidence="1">
    <location>
        <begin position="98"/>
        <end position="130"/>
    </location>
</feature>
<organism evidence="3 4">
    <name type="scientific">Elliptochloris bilobata</name>
    <dbReference type="NCBI Taxonomy" id="381761"/>
    <lineage>
        <taxon>Eukaryota</taxon>
        <taxon>Viridiplantae</taxon>
        <taxon>Chlorophyta</taxon>
        <taxon>core chlorophytes</taxon>
        <taxon>Trebouxiophyceae</taxon>
        <taxon>Trebouxiophyceae incertae sedis</taxon>
        <taxon>Elliptochloris clade</taxon>
        <taxon>Elliptochloris</taxon>
    </lineage>
</organism>
<dbReference type="AlphaFoldDB" id="A0AAW1RGA7"/>
<dbReference type="InterPro" id="IPR051616">
    <property type="entry name" value="Cul2-RING_E3_ligase_SR"/>
</dbReference>
<evidence type="ECO:0000313" key="4">
    <source>
        <dbReference type="Proteomes" id="UP001445335"/>
    </source>
</evidence>
<name>A0AAW1RGA7_9CHLO</name>
<dbReference type="PANTHER" id="PTHR46224">
    <property type="entry name" value="ANKYRIN REPEAT FAMILY PROTEIN"/>
    <property type="match status" value="1"/>
</dbReference>
<keyword evidence="1" id="KW-0040">ANK repeat</keyword>
<dbReference type="InterPro" id="IPR036770">
    <property type="entry name" value="Ankyrin_rpt-contain_sf"/>
</dbReference>
<keyword evidence="4" id="KW-1185">Reference proteome</keyword>
<dbReference type="EMBL" id="JALJOU010000041">
    <property type="protein sequence ID" value="KAK9832490.1"/>
    <property type="molecule type" value="Genomic_DNA"/>
</dbReference>
<accession>A0AAW1RGA7</accession>
<proteinExistence type="predicted"/>
<dbReference type="SMART" id="SM00248">
    <property type="entry name" value="ANK"/>
    <property type="match status" value="5"/>
</dbReference>
<dbReference type="SUPFAM" id="SSF48403">
    <property type="entry name" value="Ankyrin repeat"/>
    <property type="match status" value="1"/>
</dbReference>
<comment type="caution">
    <text evidence="3">The sequence shown here is derived from an EMBL/GenBank/DDBJ whole genome shotgun (WGS) entry which is preliminary data.</text>
</comment>
<dbReference type="Pfam" id="PF12796">
    <property type="entry name" value="Ank_2"/>
    <property type="match status" value="2"/>
</dbReference>